<dbReference type="EMBL" id="CP049109">
    <property type="protein sequence ID" value="QIG80505.1"/>
    <property type="molecule type" value="Genomic_DNA"/>
</dbReference>
<dbReference type="RefSeq" id="WP_165327511.1">
    <property type="nucleotide sequence ID" value="NZ_CP049109.1"/>
</dbReference>
<evidence type="ECO:0000313" key="3">
    <source>
        <dbReference type="Proteomes" id="UP000501568"/>
    </source>
</evidence>
<dbReference type="KEGG" id="spzr:G5C33_12420"/>
<name>A0A6G6Y6G2_9SPHN</name>
<accession>A0A6G6Y6G2</accession>
<keyword evidence="1" id="KW-0732">Signal</keyword>
<feature type="chain" id="PRO_5026265150" evidence="1">
    <location>
        <begin position="19"/>
        <end position="95"/>
    </location>
</feature>
<dbReference type="Proteomes" id="UP000501568">
    <property type="component" value="Chromosome"/>
</dbReference>
<feature type="signal peptide" evidence="1">
    <location>
        <begin position="1"/>
        <end position="18"/>
    </location>
</feature>
<protein>
    <submittedName>
        <fullName evidence="2">Uncharacterized protein</fullName>
    </submittedName>
</protein>
<proteinExistence type="predicted"/>
<reference evidence="2 3" key="1">
    <citation type="submission" date="2020-02" db="EMBL/GenBank/DDBJ databases">
        <authorList>
            <person name="Zheng R.K."/>
            <person name="Sun C.M."/>
        </authorList>
    </citation>
    <scope>NUCLEOTIDE SEQUENCE [LARGE SCALE GENOMIC DNA]</scope>
    <source>
        <strain evidence="3">zrk23</strain>
    </source>
</reference>
<organism evidence="2 3">
    <name type="scientific">Stakelama tenebrarum</name>
    <dbReference type="NCBI Taxonomy" id="2711215"/>
    <lineage>
        <taxon>Bacteria</taxon>
        <taxon>Pseudomonadati</taxon>
        <taxon>Pseudomonadota</taxon>
        <taxon>Alphaproteobacteria</taxon>
        <taxon>Sphingomonadales</taxon>
        <taxon>Sphingomonadaceae</taxon>
        <taxon>Stakelama</taxon>
    </lineage>
</organism>
<evidence type="ECO:0000313" key="2">
    <source>
        <dbReference type="EMBL" id="QIG80505.1"/>
    </source>
</evidence>
<sequence length="95" mass="10309">MRFLAVAFMLLFSPVAGAQVAADENGEATVGRFQFVPASGEMPAVVFDTVTGCIELIEKFVLDDGSNQTVWIRRISDEVIAGTPKRCEKTEDSIP</sequence>
<keyword evidence="3" id="KW-1185">Reference proteome</keyword>
<gene>
    <name evidence="2" type="ORF">G5C33_12420</name>
</gene>
<evidence type="ECO:0000256" key="1">
    <source>
        <dbReference type="SAM" id="SignalP"/>
    </source>
</evidence>
<dbReference type="AlphaFoldDB" id="A0A6G6Y6G2"/>